<accession>A0AAV3RKZ8</accession>
<gene>
    <name evidence="1" type="ORF">LIER_29649</name>
</gene>
<dbReference type="AlphaFoldDB" id="A0AAV3RKZ8"/>
<dbReference type="EMBL" id="BAABME010010277">
    <property type="protein sequence ID" value="GAA0177060.1"/>
    <property type="molecule type" value="Genomic_DNA"/>
</dbReference>
<dbReference type="PANTHER" id="PTHR33116:SF80">
    <property type="entry name" value="REVERSE TRANSCRIPTASE ZINC-BINDING DOMAIN-CONTAINING PROTEIN"/>
    <property type="match status" value="1"/>
</dbReference>
<evidence type="ECO:0008006" key="3">
    <source>
        <dbReference type="Google" id="ProtNLM"/>
    </source>
</evidence>
<organism evidence="1 2">
    <name type="scientific">Lithospermum erythrorhizon</name>
    <name type="common">Purple gromwell</name>
    <name type="synonym">Lithospermum officinale var. erythrorhizon</name>
    <dbReference type="NCBI Taxonomy" id="34254"/>
    <lineage>
        <taxon>Eukaryota</taxon>
        <taxon>Viridiplantae</taxon>
        <taxon>Streptophyta</taxon>
        <taxon>Embryophyta</taxon>
        <taxon>Tracheophyta</taxon>
        <taxon>Spermatophyta</taxon>
        <taxon>Magnoliopsida</taxon>
        <taxon>eudicotyledons</taxon>
        <taxon>Gunneridae</taxon>
        <taxon>Pentapetalae</taxon>
        <taxon>asterids</taxon>
        <taxon>lamiids</taxon>
        <taxon>Boraginales</taxon>
        <taxon>Boraginaceae</taxon>
        <taxon>Boraginoideae</taxon>
        <taxon>Lithospermeae</taxon>
        <taxon>Lithospermum</taxon>
    </lineage>
</organism>
<comment type="caution">
    <text evidence="1">The sequence shown here is derived from an EMBL/GenBank/DDBJ whole genome shotgun (WGS) entry which is preliminary data.</text>
</comment>
<proteinExistence type="predicted"/>
<dbReference type="Proteomes" id="UP001454036">
    <property type="component" value="Unassembled WGS sequence"/>
</dbReference>
<protein>
    <recommendedName>
        <fullName evidence="3">Reverse transcriptase zinc-binding domain-containing protein</fullName>
    </recommendedName>
</protein>
<sequence length="197" mass="23184">MPGVRRKSSMVLRLVSETSLVSFSDRNDMWVWDGSPDGRFVQNSLWEAIRPWSERVPWAKWMDNGCVFCSGVKSQDHLFFHCCYSAQVWRLVLQKLKAYRGGLVWQEERKWCIRNLGGKFLKRRLMRVAFMCTVYTIWQEWNSRVFGGTPVSVDLIYHKVVSIVHDIACSWRGVKRTKVNWEISLEWSLSHCIFSPS</sequence>
<evidence type="ECO:0000313" key="1">
    <source>
        <dbReference type="EMBL" id="GAA0177060.1"/>
    </source>
</evidence>
<keyword evidence="2" id="KW-1185">Reference proteome</keyword>
<name>A0AAV3RKZ8_LITER</name>
<dbReference type="PANTHER" id="PTHR33116">
    <property type="entry name" value="REVERSE TRANSCRIPTASE ZINC-BINDING DOMAIN-CONTAINING PROTEIN-RELATED-RELATED"/>
    <property type="match status" value="1"/>
</dbReference>
<evidence type="ECO:0000313" key="2">
    <source>
        <dbReference type="Proteomes" id="UP001454036"/>
    </source>
</evidence>
<reference evidence="1 2" key="1">
    <citation type="submission" date="2024-01" db="EMBL/GenBank/DDBJ databases">
        <title>The complete chloroplast genome sequence of Lithospermum erythrorhizon: insights into the phylogenetic relationship among Boraginaceae species and the maternal lineages of purple gromwells.</title>
        <authorList>
            <person name="Okada T."/>
            <person name="Watanabe K."/>
        </authorList>
    </citation>
    <scope>NUCLEOTIDE SEQUENCE [LARGE SCALE GENOMIC DNA]</scope>
</reference>